<comment type="caution">
    <text evidence="1">The sequence shown here is derived from an EMBL/GenBank/DDBJ whole genome shotgun (WGS) entry which is preliminary data.</text>
</comment>
<dbReference type="AlphaFoldDB" id="A0A3S5CIB7"/>
<proteinExistence type="predicted"/>
<accession>A0A3S5CIB7</accession>
<evidence type="ECO:0000313" key="1">
    <source>
        <dbReference type="EMBL" id="VEL23813.1"/>
    </source>
</evidence>
<dbReference type="Proteomes" id="UP000784294">
    <property type="component" value="Unassembled WGS sequence"/>
</dbReference>
<reference evidence="1" key="1">
    <citation type="submission" date="2018-11" db="EMBL/GenBank/DDBJ databases">
        <authorList>
            <consortium name="Pathogen Informatics"/>
        </authorList>
    </citation>
    <scope>NUCLEOTIDE SEQUENCE</scope>
</reference>
<dbReference type="EMBL" id="CAAALY010064137">
    <property type="protein sequence ID" value="VEL23813.1"/>
    <property type="molecule type" value="Genomic_DNA"/>
</dbReference>
<keyword evidence="2" id="KW-1185">Reference proteome</keyword>
<evidence type="ECO:0000313" key="2">
    <source>
        <dbReference type="Proteomes" id="UP000784294"/>
    </source>
</evidence>
<gene>
    <name evidence="1" type="ORF">PXEA_LOCUS17253</name>
</gene>
<protein>
    <submittedName>
        <fullName evidence="1">Uncharacterized protein</fullName>
    </submittedName>
</protein>
<sequence length="127" mass="13768">MVSCKLVKQSRLSHCLQFSEKLPSRVYASAAKQASTSLFTPWTCTAEPHEQINTETLSAVLIGTDRTRYSRSGQGPAGTDCVVKQLRSSLSPQAAGKHVAKPSHASHECMCCRAVPAFCCPRWPSST</sequence>
<name>A0A3S5CIB7_9PLAT</name>
<organism evidence="1 2">
    <name type="scientific">Protopolystoma xenopodis</name>
    <dbReference type="NCBI Taxonomy" id="117903"/>
    <lineage>
        <taxon>Eukaryota</taxon>
        <taxon>Metazoa</taxon>
        <taxon>Spiralia</taxon>
        <taxon>Lophotrochozoa</taxon>
        <taxon>Platyhelminthes</taxon>
        <taxon>Monogenea</taxon>
        <taxon>Polyopisthocotylea</taxon>
        <taxon>Polystomatidea</taxon>
        <taxon>Polystomatidae</taxon>
        <taxon>Protopolystoma</taxon>
    </lineage>
</organism>